<dbReference type="InterPro" id="IPR013325">
    <property type="entry name" value="RNA_pol_sigma_r2"/>
</dbReference>
<evidence type="ECO:0000259" key="8">
    <source>
        <dbReference type="Pfam" id="PF12680"/>
    </source>
</evidence>
<evidence type="ECO:0000313" key="10">
    <source>
        <dbReference type="Proteomes" id="UP000503011"/>
    </source>
</evidence>
<dbReference type="Proteomes" id="UP000503011">
    <property type="component" value="Chromosome"/>
</dbReference>
<dbReference type="Pfam" id="PF04542">
    <property type="entry name" value="Sigma70_r2"/>
    <property type="match status" value="1"/>
</dbReference>
<keyword evidence="3" id="KW-0805">Transcription regulation</keyword>
<dbReference type="AlphaFoldDB" id="A0A6F8YXP6"/>
<proteinExistence type="inferred from homology"/>
<dbReference type="InterPro" id="IPR013249">
    <property type="entry name" value="RNA_pol_sigma70_r4_t2"/>
</dbReference>
<dbReference type="NCBIfam" id="TIGR02960">
    <property type="entry name" value="SigX5"/>
    <property type="match status" value="1"/>
</dbReference>
<feature type="domain" description="RNA polymerase sigma-70 region 2" evidence="6">
    <location>
        <begin position="22"/>
        <end position="90"/>
    </location>
</feature>
<dbReference type="InterPro" id="IPR036388">
    <property type="entry name" value="WH-like_DNA-bd_sf"/>
</dbReference>
<evidence type="ECO:0000256" key="1">
    <source>
        <dbReference type="ARBA" id="ARBA00010641"/>
    </source>
</evidence>
<keyword evidence="4" id="KW-0731">Sigma factor</keyword>
<dbReference type="GO" id="GO:0006352">
    <property type="term" value="P:DNA-templated transcription initiation"/>
    <property type="evidence" value="ECO:0007669"/>
    <property type="project" value="InterPro"/>
</dbReference>
<gene>
    <name evidence="9" type="primary">rpoE_20</name>
    <name evidence="9" type="ORF">Psuf_081490</name>
</gene>
<comment type="subunit">
    <text evidence="2">Interacts transiently with the RNA polymerase catalytic core formed by RpoA, RpoB, RpoC and RpoZ (2 alpha, 1 beta, 1 beta' and 1 omega subunit) to form the RNA polymerase holoenzyme that can initiate transcription.</text>
</comment>
<dbReference type="InterPro" id="IPR039425">
    <property type="entry name" value="RNA_pol_sigma-70-like"/>
</dbReference>
<dbReference type="EMBL" id="AP022871">
    <property type="protein sequence ID" value="BCB90836.1"/>
    <property type="molecule type" value="Genomic_DNA"/>
</dbReference>
<dbReference type="NCBIfam" id="NF006089">
    <property type="entry name" value="PRK08241.1"/>
    <property type="match status" value="1"/>
</dbReference>
<feature type="domain" description="SnoaL-like" evidence="8">
    <location>
        <begin position="212"/>
        <end position="307"/>
    </location>
</feature>
<dbReference type="SUPFAM" id="SSF54427">
    <property type="entry name" value="NTF2-like"/>
    <property type="match status" value="1"/>
</dbReference>
<dbReference type="Gene3D" id="3.10.450.50">
    <property type="match status" value="1"/>
</dbReference>
<evidence type="ECO:0000259" key="7">
    <source>
        <dbReference type="Pfam" id="PF08281"/>
    </source>
</evidence>
<protein>
    <submittedName>
        <fullName evidence="9">RNA polymerase sigma factor</fullName>
    </submittedName>
</protein>
<dbReference type="SUPFAM" id="SSF88659">
    <property type="entry name" value="Sigma3 and sigma4 domains of RNA polymerase sigma factors"/>
    <property type="match status" value="1"/>
</dbReference>
<dbReference type="InterPro" id="IPR037401">
    <property type="entry name" value="SnoaL-like"/>
</dbReference>
<dbReference type="InterPro" id="IPR014284">
    <property type="entry name" value="RNA_pol_sigma-70_dom"/>
</dbReference>
<evidence type="ECO:0000256" key="4">
    <source>
        <dbReference type="ARBA" id="ARBA00023082"/>
    </source>
</evidence>
<dbReference type="InterPro" id="IPR032710">
    <property type="entry name" value="NTF2-like_dom_sf"/>
</dbReference>
<dbReference type="GO" id="GO:0016987">
    <property type="term" value="F:sigma factor activity"/>
    <property type="evidence" value="ECO:0007669"/>
    <property type="project" value="UniProtKB-KW"/>
</dbReference>
<dbReference type="Pfam" id="PF08281">
    <property type="entry name" value="Sigma70_r4_2"/>
    <property type="match status" value="1"/>
</dbReference>
<feature type="domain" description="RNA polymerase sigma factor 70 region 4 type 2" evidence="7">
    <location>
        <begin position="137"/>
        <end position="186"/>
    </location>
</feature>
<evidence type="ECO:0000259" key="6">
    <source>
        <dbReference type="Pfam" id="PF04542"/>
    </source>
</evidence>
<comment type="similarity">
    <text evidence="1">Belongs to the sigma-70 factor family. ECF subfamily.</text>
</comment>
<dbReference type="NCBIfam" id="TIGR02937">
    <property type="entry name" value="sigma70-ECF"/>
    <property type="match status" value="1"/>
</dbReference>
<dbReference type="Gene3D" id="1.10.10.10">
    <property type="entry name" value="Winged helix-like DNA-binding domain superfamily/Winged helix DNA-binding domain"/>
    <property type="match status" value="1"/>
</dbReference>
<accession>A0A6F8YXP6</accession>
<dbReference type="Pfam" id="PF12680">
    <property type="entry name" value="SnoaL_2"/>
    <property type="match status" value="1"/>
</dbReference>
<dbReference type="GO" id="GO:0003677">
    <property type="term" value="F:DNA binding"/>
    <property type="evidence" value="ECO:0007669"/>
    <property type="project" value="InterPro"/>
</dbReference>
<sequence>MTETARLLGAARDGDERAFERLVEPHRRELHQHCYRMLGSVHDADDAVQEALLRAWKAIGRFDGRQPVRPWLYRIATNRCLTALRTRRRRELPTDLSPEAAATGEVAWLEPYPDARLGLDALGPEARVVARERVELAFVAALQRLSPLQRAVLLLREVLQFPAREVADLLDTSVPAVNSALQRARAVAGARTPARSQQRELADLGPAARALAERYAAAWEAADVDAIVAMLAEDVRLEMPPAPRWYEGPAAVRAAFLAGPIGYRWRMVPTFANGQLALAGYRWDEARGEYVGEGVDVFTLRGGRIAAITAFLVEDLAGFGVPAAMS</sequence>
<keyword evidence="10" id="KW-1185">Reference proteome</keyword>
<dbReference type="InterPro" id="IPR007627">
    <property type="entry name" value="RNA_pol_sigma70_r2"/>
</dbReference>
<dbReference type="RefSeq" id="WP_232075586.1">
    <property type="nucleotide sequence ID" value="NZ_AP022871.1"/>
</dbReference>
<dbReference type="KEGG" id="psuu:Psuf_081490"/>
<dbReference type="InterPro" id="IPR014305">
    <property type="entry name" value="RNA_pol_sigma-G_actinobac"/>
</dbReference>
<organism evidence="9 10">
    <name type="scientific">Phytohabitans suffuscus</name>
    <dbReference type="NCBI Taxonomy" id="624315"/>
    <lineage>
        <taxon>Bacteria</taxon>
        <taxon>Bacillati</taxon>
        <taxon>Actinomycetota</taxon>
        <taxon>Actinomycetes</taxon>
        <taxon>Micromonosporales</taxon>
        <taxon>Micromonosporaceae</taxon>
    </lineage>
</organism>
<dbReference type="SUPFAM" id="SSF88946">
    <property type="entry name" value="Sigma2 domain of RNA polymerase sigma factors"/>
    <property type="match status" value="1"/>
</dbReference>
<evidence type="ECO:0000256" key="3">
    <source>
        <dbReference type="ARBA" id="ARBA00023015"/>
    </source>
</evidence>
<reference evidence="9 10" key="1">
    <citation type="submission" date="2020-03" db="EMBL/GenBank/DDBJ databases">
        <title>Whole genome shotgun sequence of Phytohabitans suffuscus NBRC 105367.</title>
        <authorList>
            <person name="Komaki H."/>
            <person name="Tamura T."/>
        </authorList>
    </citation>
    <scope>NUCLEOTIDE SEQUENCE [LARGE SCALE GENOMIC DNA]</scope>
    <source>
        <strain evidence="9 10">NBRC 105367</strain>
    </source>
</reference>
<dbReference type="Gene3D" id="1.10.1740.10">
    <property type="match status" value="1"/>
</dbReference>
<keyword evidence="5" id="KW-0804">Transcription</keyword>
<evidence type="ECO:0000256" key="5">
    <source>
        <dbReference type="ARBA" id="ARBA00023163"/>
    </source>
</evidence>
<dbReference type="PANTHER" id="PTHR43133">
    <property type="entry name" value="RNA POLYMERASE ECF-TYPE SIGMA FACTO"/>
    <property type="match status" value="1"/>
</dbReference>
<evidence type="ECO:0000313" key="9">
    <source>
        <dbReference type="EMBL" id="BCB90836.1"/>
    </source>
</evidence>
<name>A0A6F8YXP6_9ACTN</name>
<dbReference type="PANTHER" id="PTHR43133:SF65">
    <property type="entry name" value="ECF RNA POLYMERASE SIGMA FACTOR SIGG"/>
    <property type="match status" value="1"/>
</dbReference>
<reference evidence="9 10" key="2">
    <citation type="submission" date="2020-03" db="EMBL/GenBank/DDBJ databases">
        <authorList>
            <person name="Ichikawa N."/>
            <person name="Kimura A."/>
            <person name="Kitahashi Y."/>
            <person name="Uohara A."/>
        </authorList>
    </citation>
    <scope>NUCLEOTIDE SEQUENCE [LARGE SCALE GENOMIC DNA]</scope>
    <source>
        <strain evidence="9 10">NBRC 105367</strain>
    </source>
</reference>
<dbReference type="InterPro" id="IPR013324">
    <property type="entry name" value="RNA_pol_sigma_r3/r4-like"/>
</dbReference>
<evidence type="ECO:0000256" key="2">
    <source>
        <dbReference type="ARBA" id="ARBA00011344"/>
    </source>
</evidence>